<dbReference type="KEGG" id="bbrx:BRETT_004044"/>
<name>A0A871R2A6_DEKBR</name>
<accession>A0A871R2A6</accession>
<dbReference type="EMBL" id="CP063134">
    <property type="protein sequence ID" value="QOU19889.1"/>
    <property type="molecule type" value="Genomic_DNA"/>
</dbReference>
<gene>
    <name evidence="1" type="ORF">BRETT_004044</name>
</gene>
<dbReference type="OrthoDB" id="2123952at2759"/>
<dbReference type="AlphaFoldDB" id="A0A871R2A6"/>
<evidence type="ECO:0000313" key="2">
    <source>
        <dbReference type="Proteomes" id="UP000663131"/>
    </source>
</evidence>
<organism evidence="1 2">
    <name type="scientific">Dekkera bruxellensis</name>
    <name type="common">Brettanomyces custersii</name>
    <dbReference type="NCBI Taxonomy" id="5007"/>
    <lineage>
        <taxon>Eukaryota</taxon>
        <taxon>Fungi</taxon>
        <taxon>Dikarya</taxon>
        <taxon>Ascomycota</taxon>
        <taxon>Saccharomycotina</taxon>
        <taxon>Pichiomycetes</taxon>
        <taxon>Pichiales</taxon>
        <taxon>Pichiaceae</taxon>
        <taxon>Brettanomyces</taxon>
    </lineage>
</organism>
<dbReference type="RefSeq" id="XP_041136382.1">
    <property type="nucleotide sequence ID" value="XM_041282543.1"/>
</dbReference>
<dbReference type="Proteomes" id="UP000663131">
    <property type="component" value="Chromosome 6"/>
</dbReference>
<reference evidence="1" key="2">
    <citation type="journal article" name="BMC Genomics">
        <title>New genome assemblies reveal patterns of domestication and adaptation across Brettanomyces (Dekkera) species.</title>
        <authorList>
            <person name="Roach M.J."/>
            <person name="Borneman A.R."/>
        </authorList>
    </citation>
    <scope>NUCLEOTIDE SEQUENCE</scope>
    <source>
        <strain evidence="1">UCD 2041</strain>
    </source>
</reference>
<protein>
    <submittedName>
        <fullName evidence="1">Uncharacterized protein</fullName>
    </submittedName>
</protein>
<proteinExistence type="predicted"/>
<evidence type="ECO:0000313" key="1">
    <source>
        <dbReference type="EMBL" id="QOU19889.1"/>
    </source>
</evidence>
<reference evidence="1" key="1">
    <citation type="submission" date="2020-10" db="EMBL/GenBank/DDBJ databases">
        <authorList>
            <person name="Palmer J.M."/>
        </authorList>
    </citation>
    <scope>NUCLEOTIDE SEQUENCE</scope>
    <source>
        <strain evidence="1">UCD 2041</strain>
    </source>
</reference>
<dbReference type="GeneID" id="64575967"/>
<sequence length="532" mass="60855">MHLSFQNTDESDFIGKNSAQNTMDNLARLKGGKSKQINPLDKSNTKNISVRIESETNNDTTLNIKASREISAPIHQNRIDPQGSKPESLKYILRGDVLPSPPSPERESCLEYEQKEGDDEPSLSLFDMVPNLFKQWNVFNNSQSTKRTVSEAFLIQKPVEENLLKLYRTKIEPETPFLPNTDKHTHEFDFFCKWCIDICSTDSPQTTINISANTVEGMINNEIKWTAESLGCFFILPLHIFVSNNAMVKVYENLNSWMKISQRNQNKMDPKLIAGAMLVDGINALTRGMHLQTNRTYSNAFQMCSQKLGEFSFSNQLLTVGKMIYDFVSMMAESDLCTDQKQFWALRKKKILSFEYDMLIWPVKLSTELSVITDNIQASSEALLLHILHNTLLIAYYGDAVLKNGEFAKSISVYAIPGLYLFISGMAKSNFITGPRIAKRWRVVTDCLILSARYLLALDQKMKFDNFKEALHYFAKGRNLPEYQTPELKDLFKQIDQLLLGVDIEESIQDGSTIYWVFRDTRSMSLELYISE</sequence>